<sequence length="115" mass="13250">LQMYTAKAPNREKMREQKLAPMRIQPDRRWFGNTRVIAQEKMQAFRETIAKGVADPFSVVLKSSKLPMSLLRDTEGKSSRMDLLQVSPFNEVFGKKRQQKRVKLSGLNDLEGLVE</sequence>
<evidence type="ECO:0000259" key="1">
    <source>
        <dbReference type="Pfam" id="PF08153"/>
    </source>
</evidence>
<keyword evidence="3" id="KW-1185">Reference proteome</keyword>
<dbReference type="Pfam" id="PF08153">
    <property type="entry name" value="NGP1NT"/>
    <property type="match status" value="1"/>
</dbReference>
<organism evidence="2 3">
    <name type="scientific">Polarella glacialis</name>
    <name type="common">Dinoflagellate</name>
    <dbReference type="NCBI Taxonomy" id="89957"/>
    <lineage>
        <taxon>Eukaryota</taxon>
        <taxon>Sar</taxon>
        <taxon>Alveolata</taxon>
        <taxon>Dinophyceae</taxon>
        <taxon>Suessiales</taxon>
        <taxon>Suessiaceae</taxon>
        <taxon>Polarella</taxon>
    </lineage>
</organism>
<feature type="non-terminal residue" evidence="2">
    <location>
        <position position="115"/>
    </location>
</feature>
<name>A0A813EVR5_POLGL</name>
<evidence type="ECO:0000313" key="3">
    <source>
        <dbReference type="Proteomes" id="UP000654075"/>
    </source>
</evidence>
<evidence type="ECO:0000313" key="2">
    <source>
        <dbReference type="EMBL" id="CAE8603899.1"/>
    </source>
</evidence>
<dbReference type="EMBL" id="CAJNNV010015854">
    <property type="protein sequence ID" value="CAE8603899.1"/>
    <property type="molecule type" value="Genomic_DNA"/>
</dbReference>
<dbReference type="Proteomes" id="UP000654075">
    <property type="component" value="Unassembled WGS sequence"/>
</dbReference>
<dbReference type="OrthoDB" id="444945at2759"/>
<comment type="caution">
    <text evidence="2">The sequence shown here is derived from an EMBL/GenBank/DDBJ whole genome shotgun (WGS) entry which is preliminary data.</text>
</comment>
<accession>A0A813EVR5</accession>
<reference evidence="2" key="1">
    <citation type="submission" date="2021-02" db="EMBL/GenBank/DDBJ databases">
        <authorList>
            <person name="Dougan E. K."/>
            <person name="Rhodes N."/>
            <person name="Thang M."/>
            <person name="Chan C."/>
        </authorList>
    </citation>
    <scope>NUCLEOTIDE SEQUENCE</scope>
</reference>
<dbReference type="AlphaFoldDB" id="A0A813EVR5"/>
<proteinExistence type="predicted"/>
<gene>
    <name evidence="2" type="ORF">PGLA1383_LOCUS22099</name>
</gene>
<protein>
    <recommendedName>
        <fullName evidence="1">Nucleolar GTP-binding protein 2 N-terminal domain-containing protein</fullName>
    </recommendedName>
</protein>
<feature type="domain" description="Nucleolar GTP-binding protein 2 N-terminal" evidence="1">
    <location>
        <begin position="11"/>
        <end position="114"/>
    </location>
</feature>
<feature type="non-terminal residue" evidence="2">
    <location>
        <position position="1"/>
    </location>
</feature>
<dbReference type="InterPro" id="IPR012971">
    <property type="entry name" value="NOG2_N_dom"/>
</dbReference>